<keyword evidence="4" id="KW-0689">Ribosomal protein</keyword>
<comment type="caution">
    <text evidence="4">The sequence shown here is derived from an EMBL/GenBank/DDBJ whole genome shotgun (WGS) entry which is preliminary data.</text>
</comment>
<dbReference type="SUPFAM" id="SSF55729">
    <property type="entry name" value="Acyl-CoA N-acyltransferases (Nat)"/>
    <property type="match status" value="1"/>
</dbReference>
<dbReference type="Gene3D" id="3.40.630.30">
    <property type="match status" value="1"/>
</dbReference>
<dbReference type="RefSeq" id="WP_269607606.1">
    <property type="nucleotide sequence ID" value="NZ_JAPWIJ010000010.1"/>
</dbReference>
<dbReference type="NCBIfam" id="TIGR01575">
    <property type="entry name" value="rimI"/>
    <property type="match status" value="1"/>
</dbReference>
<keyword evidence="2 4" id="KW-0012">Acyltransferase</keyword>
<keyword evidence="4" id="KW-0687">Ribonucleoprotein</keyword>
<dbReference type="EC" id="2.3.1.266" evidence="4"/>
<keyword evidence="1 4" id="KW-0808">Transferase</keyword>
<dbReference type="PANTHER" id="PTHR43877">
    <property type="entry name" value="AMINOALKYLPHOSPHONATE N-ACETYLTRANSFERASE-RELATED-RELATED"/>
    <property type="match status" value="1"/>
</dbReference>
<dbReference type="CDD" id="cd04301">
    <property type="entry name" value="NAT_SF"/>
    <property type="match status" value="1"/>
</dbReference>
<protein>
    <submittedName>
        <fullName evidence="4">Ribosomal protein S18-alanine N-acetyltransferase</fullName>
        <ecNumber evidence="4">2.3.1.266</ecNumber>
    </submittedName>
</protein>
<evidence type="ECO:0000259" key="3">
    <source>
        <dbReference type="PROSITE" id="PS51186"/>
    </source>
</evidence>
<organism evidence="4 5">
    <name type="scientific">Rhodococcus ruber</name>
    <dbReference type="NCBI Taxonomy" id="1830"/>
    <lineage>
        <taxon>Bacteria</taxon>
        <taxon>Bacillati</taxon>
        <taxon>Actinomycetota</taxon>
        <taxon>Actinomycetes</taxon>
        <taxon>Mycobacteriales</taxon>
        <taxon>Nocardiaceae</taxon>
        <taxon>Rhodococcus</taxon>
    </lineage>
</organism>
<dbReference type="PROSITE" id="PS51186">
    <property type="entry name" value="GNAT"/>
    <property type="match status" value="1"/>
</dbReference>
<evidence type="ECO:0000313" key="5">
    <source>
        <dbReference type="Proteomes" id="UP001081071"/>
    </source>
</evidence>
<dbReference type="InterPro" id="IPR000182">
    <property type="entry name" value="GNAT_dom"/>
</dbReference>
<name>A0ABT4MJL6_9NOCA</name>
<evidence type="ECO:0000256" key="1">
    <source>
        <dbReference type="ARBA" id="ARBA00022679"/>
    </source>
</evidence>
<dbReference type="Pfam" id="PF00583">
    <property type="entry name" value="Acetyltransf_1"/>
    <property type="match status" value="1"/>
</dbReference>
<gene>
    <name evidence="4" type="primary">rimI</name>
    <name evidence="4" type="ORF">O4220_21945</name>
</gene>
<dbReference type="InterPro" id="IPR006464">
    <property type="entry name" value="AcTrfase_RimI/Ard1"/>
</dbReference>
<dbReference type="GO" id="GO:0005840">
    <property type="term" value="C:ribosome"/>
    <property type="evidence" value="ECO:0007669"/>
    <property type="project" value="UniProtKB-KW"/>
</dbReference>
<dbReference type="InterPro" id="IPR050832">
    <property type="entry name" value="Bact_Acetyltransf"/>
</dbReference>
<reference evidence="4" key="1">
    <citation type="submission" date="2022-12" db="EMBL/GenBank/DDBJ databases">
        <authorList>
            <person name="Krivoruchko A.V."/>
            <person name="Elkin A."/>
        </authorList>
    </citation>
    <scope>NUCLEOTIDE SEQUENCE</scope>
    <source>
        <strain evidence="4">IEGM 1391</strain>
    </source>
</reference>
<dbReference type="EMBL" id="JAPWIJ010000010">
    <property type="protein sequence ID" value="MCZ4521184.1"/>
    <property type="molecule type" value="Genomic_DNA"/>
</dbReference>
<proteinExistence type="predicted"/>
<dbReference type="Proteomes" id="UP001081071">
    <property type="component" value="Unassembled WGS sequence"/>
</dbReference>
<accession>A0ABT4MJL6</accession>
<keyword evidence="5" id="KW-1185">Reference proteome</keyword>
<dbReference type="GO" id="GO:0008999">
    <property type="term" value="F:protein-N-terminal-alanine acetyltransferase activity"/>
    <property type="evidence" value="ECO:0007669"/>
    <property type="project" value="UniProtKB-EC"/>
</dbReference>
<sequence>MTVSIERMTVQDAPRCAYLETVLFEGDDPWSEDAFVAELAAPQNHYVTAREGSEVVGYAGIALLGQPSRGAFVVGESEVHTIGVDPGHHRRGIGGRLLDELLRVADEHGGPVFLEVRTDNEPAIELYRREGFEIVGTRAKYYQPSGADAFTMRRPERTEGSAR</sequence>
<evidence type="ECO:0000313" key="4">
    <source>
        <dbReference type="EMBL" id="MCZ4521184.1"/>
    </source>
</evidence>
<evidence type="ECO:0000256" key="2">
    <source>
        <dbReference type="ARBA" id="ARBA00023315"/>
    </source>
</evidence>
<dbReference type="InterPro" id="IPR016181">
    <property type="entry name" value="Acyl_CoA_acyltransferase"/>
</dbReference>
<feature type="domain" description="N-acetyltransferase" evidence="3">
    <location>
        <begin position="3"/>
        <end position="157"/>
    </location>
</feature>